<evidence type="ECO:0000256" key="1">
    <source>
        <dbReference type="SAM" id="MobiDB-lite"/>
    </source>
</evidence>
<keyword evidence="3" id="KW-1185">Reference proteome</keyword>
<dbReference type="CDD" id="cd02440">
    <property type="entry name" value="AdoMet_MTases"/>
    <property type="match status" value="1"/>
</dbReference>
<dbReference type="GO" id="GO:0008168">
    <property type="term" value="F:methyltransferase activity"/>
    <property type="evidence" value="ECO:0007669"/>
    <property type="project" value="UniProtKB-KW"/>
</dbReference>
<evidence type="ECO:0000313" key="3">
    <source>
        <dbReference type="Proteomes" id="UP000431533"/>
    </source>
</evidence>
<comment type="caution">
    <text evidence="2">The sequence shown here is derived from an EMBL/GenBank/DDBJ whole genome shotgun (WGS) entry which is preliminary data.</text>
</comment>
<gene>
    <name evidence="2" type="primary">tdiE_6</name>
    <name evidence="2" type="ORF">LHYA1_G000794</name>
</gene>
<keyword evidence="2" id="KW-0489">Methyltransferase</keyword>
<dbReference type="SUPFAM" id="SSF53335">
    <property type="entry name" value="S-adenosyl-L-methionine-dependent methyltransferases"/>
    <property type="match status" value="1"/>
</dbReference>
<dbReference type="Pfam" id="PF13489">
    <property type="entry name" value="Methyltransf_23"/>
    <property type="match status" value="1"/>
</dbReference>
<organism evidence="2 3">
    <name type="scientific">Lachnellula hyalina</name>
    <dbReference type="NCBI Taxonomy" id="1316788"/>
    <lineage>
        <taxon>Eukaryota</taxon>
        <taxon>Fungi</taxon>
        <taxon>Dikarya</taxon>
        <taxon>Ascomycota</taxon>
        <taxon>Pezizomycotina</taxon>
        <taxon>Leotiomycetes</taxon>
        <taxon>Helotiales</taxon>
        <taxon>Lachnaceae</taxon>
        <taxon>Lachnellula</taxon>
    </lineage>
</organism>
<proteinExistence type="predicted"/>
<name>A0A8H8R994_9HELO</name>
<feature type="non-terminal residue" evidence="2">
    <location>
        <position position="1"/>
    </location>
</feature>
<evidence type="ECO:0000313" key="2">
    <source>
        <dbReference type="EMBL" id="TVY30931.1"/>
    </source>
</evidence>
<dbReference type="Gene3D" id="3.40.50.150">
    <property type="entry name" value="Vaccinia Virus protein VP39"/>
    <property type="match status" value="1"/>
</dbReference>
<dbReference type="RefSeq" id="XP_031009715.1">
    <property type="nucleotide sequence ID" value="XM_031145783.1"/>
</dbReference>
<reference evidence="2 3" key="1">
    <citation type="submission" date="2018-05" db="EMBL/GenBank/DDBJ databases">
        <title>Genome sequencing and assembly of the regulated plant pathogen Lachnellula willkommii and related sister species for the development of diagnostic species identification markers.</title>
        <authorList>
            <person name="Giroux E."/>
            <person name="Bilodeau G."/>
        </authorList>
    </citation>
    <scope>NUCLEOTIDE SEQUENCE [LARGE SCALE GENOMIC DNA]</scope>
    <source>
        <strain evidence="2 3">CBS 185.66</strain>
    </source>
</reference>
<accession>A0A8H8R994</accession>
<dbReference type="InterPro" id="IPR029063">
    <property type="entry name" value="SAM-dependent_MTases_sf"/>
</dbReference>
<dbReference type="PANTHER" id="PTHR43591">
    <property type="entry name" value="METHYLTRANSFERASE"/>
    <property type="match status" value="1"/>
</dbReference>
<dbReference type="GO" id="GO:0032259">
    <property type="term" value="P:methylation"/>
    <property type="evidence" value="ECO:0007669"/>
    <property type="project" value="UniProtKB-KW"/>
</dbReference>
<feature type="region of interest" description="Disordered" evidence="1">
    <location>
        <begin position="1"/>
        <end position="25"/>
    </location>
</feature>
<dbReference type="GeneID" id="41980992"/>
<protein>
    <submittedName>
        <fullName evidence="2">Putative methyltransferase</fullName>
    </submittedName>
</protein>
<keyword evidence="2" id="KW-0808">Transferase</keyword>
<sequence length="371" mass="40816">MSSEAHVLADGVEIGGGGSDVGQENEVLGGADVDVDVDVDMEDGGGAIPEVDGGGGHRQDIDIEIDSAIGAAGSYATSTYTAGSSLLNRNVEENGRTYHVYKDGKYMLPNDEIELNRLAKRMNGIDMQNKMWSITLDQKLHLAPIGSNPQNVLDIATGTGIWAIDFADDYPSANVIGTDLSAIQPALIPPNLSFELDDVEDDWVFAQKFDYIHGRTLATCFKSPLSVFKKAYEALAPGGWFEMQDMCLQRSDDGSMDGTSLKEWQEHVQEATAFTGVPWTNVPNYQRWFIEAGFENVTEVTFRWPSNQWSGDRKERLLGAWTQAQIDNGMLESVSTRLFMMKLGWSQEKLDAFLAKVNADTKNPNIHAYSP</sequence>
<dbReference type="AlphaFoldDB" id="A0A8H8R994"/>
<dbReference type="PANTHER" id="PTHR43591:SF102">
    <property type="entry name" value="S-ADENOSYL-L-METHIONINE-DEPENDENT METHYLTRANSFERASE"/>
    <property type="match status" value="1"/>
</dbReference>
<dbReference type="Proteomes" id="UP000431533">
    <property type="component" value="Unassembled WGS sequence"/>
</dbReference>
<dbReference type="EMBL" id="QGMH01000003">
    <property type="protein sequence ID" value="TVY30931.1"/>
    <property type="molecule type" value="Genomic_DNA"/>
</dbReference>
<dbReference type="OrthoDB" id="2013972at2759"/>